<sequence length="296" mass="31488">MSRFKVATAAYPLGVFDQWDGYAAKIREWVVEAAGQGSDLLLFPEYGALELATLDGTAVSSNAASCLQATSNYVPRSNELHSALAQEFGVTIVGGSAPVLENGVMVNRAPVFGPEGTISYQDKQIMTRFERDPWAIEGGEPLQIFDTPVGKLGILTCYDSEFPLLGRALVEAGAEVILVPSCTEGLEGYWRVRIGAMSRALEGQCVTVMASLVGDRPEISGMETNTGMGGVFGPPDEGFPPTGVIAEGTLGQPGWTYGEIDLGKVRAVRADGHVLNASHWGEQVGRDGKPDHILVK</sequence>
<dbReference type="EC" id="3.5.1.100" evidence="3"/>
<evidence type="ECO:0000313" key="5">
    <source>
        <dbReference type="Proteomes" id="UP000051887"/>
    </source>
</evidence>
<evidence type="ECO:0000313" key="2">
    <source>
        <dbReference type="EMBL" id="CUH67243.1"/>
    </source>
</evidence>
<evidence type="ECO:0000313" key="3">
    <source>
        <dbReference type="EMBL" id="CUH73804.1"/>
    </source>
</evidence>
<organism evidence="3 5">
    <name type="scientific">Thalassovita autumnalis</name>
    <dbReference type="NCBI Taxonomy" id="2072972"/>
    <lineage>
        <taxon>Bacteria</taxon>
        <taxon>Pseudomonadati</taxon>
        <taxon>Pseudomonadota</taxon>
        <taxon>Alphaproteobacteria</taxon>
        <taxon>Rhodobacterales</taxon>
        <taxon>Roseobacteraceae</taxon>
        <taxon>Thalassovita</taxon>
    </lineage>
</organism>
<dbReference type="PROSITE" id="PS50263">
    <property type="entry name" value="CN_HYDROLASE"/>
    <property type="match status" value="1"/>
</dbReference>
<dbReference type="Proteomes" id="UP000051887">
    <property type="component" value="Unassembled WGS sequence"/>
</dbReference>
<accession>A0A0N7LY59</accession>
<dbReference type="GO" id="GO:0016787">
    <property type="term" value="F:hydrolase activity"/>
    <property type="evidence" value="ECO:0007669"/>
    <property type="project" value="UniProtKB-KW"/>
</dbReference>
<dbReference type="InterPro" id="IPR003010">
    <property type="entry name" value="C-N_Hydrolase"/>
</dbReference>
<keyword evidence="4" id="KW-1185">Reference proteome</keyword>
<feature type="domain" description="CN hydrolase" evidence="1">
    <location>
        <begin position="4"/>
        <end position="262"/>
    </location>
</feature>
<dbReference type="PANTHER" id="PTHR23088:SF50">
    <property type="entry name" value="HYDROLASE YHCX"/>
    <property type="match status" value="1"/>
</dbReference>
<dbReference type="PANTHER" id="PTHR23088">
    <property type="entry name" value="NITRILASE-RELATED"/>
    <property type="match status" value="1"/>
</dbReference>
<evidence type="ECO:0000313" key="4">
    <source>
        <dbReference type="Proteomes" id="UP000051086"/>
    </source>
</evidence>
<dbReference type="EMBL" id="CYSB01000029">
    <property type="protein sequence ID" value="CUH67243.1"/>
    <property type="molecule type" value="Genomic_DNA"/>
</dbReference>
<dbReference type="Pfam" id="PF00795">
    <property type="entry name" value="CN_hydrolase"/>
    <property type="match status" value="1"/>
</dbReference>
<evidence type="ECO:0000259" key="1">
    <source>
        <dbReference type="PROSITE" id="PS50263"/>
    </source>
</evidence>
<reference evidence="3 5" key="1">
    <citation type="submission" date="2015-09" db="EMBL/GenBank/DDBJ databases">
        <authorList>
            <consortium name="Swine Surveillance"/>
        </authorList>
    </citation>
    <scope>NUCLEOTIDE SEQUENCE [LARGE SCALE GENOMIC DNA]</scope>
    <source>
        <strain evidence="3 5">5120</strain>
    </source>
</reference>
<dbReference type="Proteomes" id="UP000051086">
    <property type="component" value="Unassembled WGS sequence"/>
</dbReference>
<dbReference type="EMBL" id="CYSC01000043">
    <property type="protein sequence ID" value="CUH73804.1"/>
    <property type="molecule type" value="Genomic_DNA"/>
</dbReference>
<reference evidence="2 4" key="2">
    <citation type="submission" date="2015-09" db="EMBL/GenBank/DDBJ databases">
        <authorList>
            <person name="Rodrigo-Torres L."/>
            <person name="Arahal D.R."/>
        </authorList>
    </citation>
    <scope>NUCLEOTIDE SEQUENCE [LARGE SCALE GENOMIC DNA]</scope>
    <source>
        <strain evidence="2 4">CECT 5118</strain>
    </source>
</reference>
<dbReference type="RefSeq" id="WP_058244952.1">
    <property type="nucleotide sequence ID" value="NZ_CYSB01000029.1"/>
</dbReference>
<protein>
    <submittedName>
        <fullName evidence="3">(R)-stereoselective amidase</fullName>
        <ecNumber evidence="3">3.5.1.100</ecNumber>
    </submittedName>
</protein>
<dbReference type="Gene3D" id="3.60.110.10">
    <property type="entry name" value="Carbon-nitrogen hydrolase"/>
    <property type="match status" value="1"/>
</dbReference>
<dbReference type="CDD" id="cd07574">
    <property type="entry name" value="nitrilase_Rim1_like"/>
    <property type="match status" value="1"/>
</dbReference>
<gene>
    <name evidence="3" type="primary">ramA_2</name>
    <name evidence="2" type="ORF">TL5118_02104</name>
    <name evidence="3" type="ORF">TL5120_03619</name>
</gene>
<dbReference type="OrthoDB" id="9811121at2"/>
<dbReference type="AlphaFoldDB" id="A0A0N7LY59"/>
<dbReference type="SUPFAM" id="SSF56317">
    <property type="entry name" value="Carbon-nitrogen hydrolase"/>
    <property type="match status" value="1"/>
</dbReference>
<keyword evidence="3" id="KW-0378">Hydrolase</keyword>
<dbReference type="InterPro" id="IPR036526">
    <property type="entry name" value="C-N_Hydrolase_sf"/>
</dbReference>
<name>A0A0N7LY59_9RHOB</name>
<proteinExistence type="predicted"/>